<keyword evidence="3" id="KW-0547">Nucleotide-binding</keyword>
<dbReference type="SUPFAM" id="SSF56801">
    <property type="entry name" value="Acetyl-CoA synthetase-like"/>
    <property type="match status" value="1"/>
</dbReference>
<name>A0ABQ4CCS1_9ACTN</name>
<evidence type="ECO:0000256" key="1">
    <source>
        <dbReference type="ARBA" id="ARBA00006432"/>
    </source>
</evidence>
<dbReference type="PANTHER" id="PTHR43605:SF10">
    <property type="entry name" value="ACYL-COA SYNTHETASE MEDIUM CHAIN FAMILY MEMBER 3"/>
    <property type="match status" value="1"/>
</dbReference>
<evidence type="ECO:0000256" key="2">
    <source>
        <dbReference type="ARBA" id="ARBA00022598"/>
    </source>
</evidence>
<evidence type="ECO:0000313" key="7">
    <source>
        <dbReference type="EMBL" id="GIF60567.1"/>
    </source>
</evidence>
<evidence type="ECO:0000256" key="3">
    <source>
        <dbReference type="ARBA" id="ARBA00022741"/>
    </source>
</evidence>
<sequence length="452" mass="47093">MTGLPDRGGINIGFEAVDRHAAGEARDRVALHVVDRQGGRMEISYGDLLRRTDSFANFLTKLGTDVRGPVHTLLEPCPELFVAALGTMRRGGVHVPLRPSLDGATLCALLRRQAAPVLVTTRGLYDERIAPRRGELPALTHVLLVGDAPPAVGTISLEAALFGVPDLGFTVPPTAPDRPAMLVLTRGTTGPPKATVHGHASVLAQHAAGVFSLDLRPGDVYWCTADPGTIAGTAFGLVAPLSIGATVIVDTSGATSAAHRYALLAEQRVTVCYTEPQVLRDLRAHDAESPWYDLSALRHVASTGAPLDADLVGWSADLLGVPAHDTWSQAEAGTIAIGNYGGVDIEPGALGLPEPGVDVAVVSTGDGPLRHDGAVQPAPPGSTGLLAIRSDLPSLFQGRSGSWYVTDDVVEQGDDGYYRFVRRAGGEADAAGVARDDSGRRGAGGAVLDEDP</sequence>
<keyword evidence="2" id="KW-0436">Ligase</keyword>
<proteinExistence type="inferred from homology"/>
<accession>A0ABQ4CCS1</accession>
<feature type="region of interest" description="Disordered" evidence="5">
    <location>
        <begin position="427"/>
        <end position="452"/>
    </location>
</feature>
<gene>
    <name evidence="7" type="ORF">Air01nite_66620</name>
</gene>
<reference evidence="7 8" key="1">
    <citation type="submission" date="2021-01" db="EMBL/GenBank/DDBJ databases">
        <title>Whole genome shotgun sequence of Asanoa iriomotensis NBRC 100142.</title>
        <authorList>
            <person name="Komaki H."/>
            <person name="Tamura T."/>
        </authorList>
    </citation>
    <scope>NUCLEOTIDE SEQUENCE [LARGE SCALE GENOMIC DNA]</scope>
    <source>
        <strain evidence="7 8">NBRC 100142</strain>
    </source>
</reference>
<dbReference type="InterPro" id="IPR042099">
    <property type="entry name" value="ANL_N_sf"/>
</dbReference>
<dbReference type="EMBL" id="BONC01000071">
    <property type="protein sequence ID" value="GIF60567.1"/>
    <property type="molecule type" value="Genomic_DNA"/>
</dbReference>
<evidence type="ECO:0000256" key="4">
    <source>
        <dbReference type="ARBA" id="ARBA00022840"/>
    </source>
</evidence>
<keyword evidence="8" id="KW-1185">Reference proteome</keyword>
<evidence type="ECO:0000256" key="5">
    <source>
        <dbReference type="SAM" id="MobiDB-lite"/>
    </source>
</evidence>
<keyword evidence="4" id="KW-0067">ATP-binding</keyword>
<evidence type="ECO:0000313" key="8">
    <source>
        <dbReference type="Proteomes" id="UP000624325"/>
    </source>
</evidence>
<dbReference type="PANTHER" id="PTHR43605">
    <property type="entry name" value="ACYL-COENZYME A SYNTHETASE"/>
    <property type="match status" value="1"/>
</dbReference>
<dbReference type="InterPro" id="IPR000873">
    <property type="entry name" value="AMP-dep_synth/lig_dom"/>
</dbReference>
<dbReference type="InterPro" id="IPR051087">
    <property type="entry name" value="Mitochondrial_ACSM"/>
</dbReference>
<evidence type="ECO:0000259" key="6">
    <source>
        <dbReference type="Pfam" id="PF00501"/>
    </source>
</evidence>
<dbReference type="Proteomes" id="UP000624325">
    <property type="component" value="Unassembled WGS sequence"/>
</dbReference>
<protein>
    <recommendedName>
        <fullName evidence="6">AMP-dependent synthetase/ligase domain-containing protein</fullName>
    </recommendedName>
</protein>
<dbReference type="Gene3D" id="3.40.50.12780">
    <property type="entry name" value="N-terminal domain of ligase-like"/>
    <property type="match status" value="1"/>
</dbReference>
<organism evidence="7 8">
    <name type="scientific">Asanoa iriomotensis</name>
    <dbReference type="NCBI Taxonomy" id="234613"/>
    <lineage>
        <taxon>Bacteria</taxon>
        <taxon>Bacillati</taxon>
        <taxon>Actinomycetota</taxon>
        <taxon>Actinomycetes</taxon>
        <taxon>Micromonosporales</taxon>
        <taxon>Micromonosporaceae</taxon>
        <taxon>Asanoa</taxon>
    </lineage>
</organism>
<comment type="caution">
    <text evidence="7">The sequence shown here is derived from an EMBL/GenBank/DDBJ whole genome shotgun (WGS) entry which is preliminary data.</text>
</comment>
<comment type="similarity">
    <text evidence="1">Belongs to the ATP-dependent AMP-binding enzyme family.</text>
</comment>
<dbReference type="Pfam" id="PF00501">
    <property type="entry name" value="AMP-binding"/>
    <property type="match status" value="1"/>
</dbReference>
<feature type="domain" description="AMP-dependent synthetase/ligase" evidence="6">
    <location>
        <begin position="20"/>
        <end position="391"/>
    </location>
</feature>